<dbReference type="AlphaFoldDB" id="A0A0R3TGE4"/>
<keyword evidence="1" id="KW-0732">Signal</keyword>
<organism evidence="4">
    <name type="scientific">Rodentolepis nana</name>
    <name type="common">Dwarf tapeworm</name>
    <name type="synonym">Hymenolepis nana</name>
    <dbReference type="NCBI Taxonomy" id="102285"/>
    <lineage>
        <taxon>Eukaryota</taxon>
        <taxon>Metazoa</taxon>
        <taxon>Spiralia</taxon>
        <taxon>Lophotrochozoa</taxon>
        <taxon>Platyhelminthes</taxon>
        <taxon>Cestoda</taxon>
        <taxon>Eucestoda</taxon>
        <taxon>Cyclophyllidea</taxon>
        <taxon>Hymenolepididae</taxon>
        <taxon>Rodentolepis</taxon>
    </lineage>
</organism>
<evidence type="ECO:0000313" key="2">
    <source>
        <dbReference type="EMBL" id="VDO01991.1"/>
    </source>
</evidence>
<reference evidence="4" key="1">
    <citation type="submission" date="2017-02" db="UniProtKB">
        <authorList>
            <consortium name="WormBaseParasite"/>
        </authorList>
    </citation>
    <scope>IDENTIFICATION</scope>
</reference>
<evidence type="ECO:0000256" key="1">
    <source>
        <dbReference type="SAM" id="SignalP"/>
    </source>
</evidence>
<feature type="chain" id="PRO_5043131826" evidence="1">
    <location>
        <begin position="19"/>
        <end position="55"/>
    </location>
</feature>
<proteinExistence type="predicted"/>
<dbReference type="Proteomes" id="UP000278807">
    <property type="component" value="Unassembled WGS sequence"/>
</dbReference>
<keyword evidence="3" id="KW-1185">Reference proteome</keyword>
<name>A0A0R3TGE4_RODNA</name>
<evidence type="ECO:0000313" key="3">
    <source>
        <dbReference type="Proteomes" id="UP000278807"/>
    </source>
</evidence>
<dbReference type="WBParaSite" id="HNAJ_0000613501-mRNA-1">
    <property type="protein sequence ID" value="HNAJ_0000613501-mRNA-1"/>
    <property type="gene ID" value="HNAJ_0000613501"/>
</dbReference>
<accession>A0A0R3TGE4</accession>
<sequence>MCLLKNFLILSSGKLITAELYPTTNDEPKHVVKMARIKFIVTPCWATIFQAKMGQ</sequence>
<reference evidence="2 3" key="2">
    <citation type="submission" date="2018-11" db="EMBL/GenBank/DDBJ databases">
        <authorList>
            <consortium name="Pathogen Informatics"/>
        </authorList>
    </citation>
    <scope>NUCLEOTIDE SEQUENCE [LARGE SCALE GENOMIC DNA]</scope>
</reference>
<evidence type="ECO:0000313" key="4">
    <source>
        <dbReference type="WBParaSite" id="HNAJ_0000613501-mRNA-1"/>
    </source>
</evidence>
<dbReference type="EMBL" id="UZAE01006117">
    <property type="protein sequence ID" value="VDO01991.1"/>
    <property type="molecule type" value="Genomic_DNA"/>
</dbReference>
<protein>
    <submittedName>
        <fullName evidence="2 4">Uncharacterized protein</fullName>
    </submittedName>
</protein>
<feature type="signal peptide" evidence="1">
    <location>
        <begin position="1"/>
        <end position="18"/>
    </location>
</feature>
<gene>
    <name evidence="2" type="ORF">HNAJ_LOCUS6131</name>
</gene>